<gene>
    <name evidence="1" type="ORF">H8S64_07400</name>
</gene>
<comment type="caution">
    <text evidence="1">The sequence shown here is derived from an EMBL/GenBank/DDBJ whole genome shotgun (WGS) entry which is preliminary data.</text>
</comment>
<dbReference type="Pfam" id="PF18944">
    <property type="entry name" value="DUF5691"/>
    <property type="match status" value="1"/>
</dbReference>
<proteinExistence type="predicted"/>
<dbReference type="EMBL" id="JACOOH010000003">
    <property type="protein sequence ID" value="MBC5620918.1"/>
    <property type="molecule type" value="Genomic_DNA"/>
</dbReference>
<evidence type="ECO:0008006" key="3">
    <source>
        <dbReference type="Google" id="ProtNLM"/>
    </source>
</evidence>
<keyword evidence="2" id="KW-1185">Reference proteome</keyword>
<organism evidence="1 2">
    <name type="scientific">Butyricimonas hominis</name>
    <dbReference type="NCBI Taxonomy" id="2763032"/>
    <lineage>
        <taxon>Bacteria</taxon>
        <taxon>Pseudomonadati</taxon>
        <taxon>Bacteroidota</taxon>
        <taxon>Bacteroidia</taxon>
        <taxon>Bacteroidales</taxon>
        <taxon>Odoribacteraceae</taxon>
        <taxon>Butyricimonas</taxon>
    </lineage>
</organism>
<dbReference type="InterPro" id="IPR043746">
    <property type="entry name" value="DUF5691"/>
</dbReference>
<dbReference type="RefSeq" id="WP_186975576.1">
    <property type="nucleotide sequence ID" value="NZ_JACOOH010000003.1"/>
</dbReference>
<reference evidence="1 2" key="1">
    <citation type="submission" date="2020-08" db="EMBL/GenBank/DDBJ databases">
        <title>Genome public.</title>
        <authorList>
            <person name="Liu C."/>
            <person name="Sun Q."/>
        </authorList>
    </citation>
    <scope>NUCLEOTIDE SEQUENCE [LARGE SCALE GENOMIC DNA]</scope>
    <source>
        <strain evidence="1 2">NSJ-56</strain>
    </source>
</reference>
<accession>A0ABR7CZ19</accession>
<name>A0ABR7CZ19_9BACT</name>
<evidence type="ECO:0000313" key="2">
    <source>
        <dbReference type="Proteomes" id="UP000646484"/>
    </source>
</evidence>
<protein>
    <recommendedName>
        <fullName evidence="3">HEAT repeat domain-containing protein</fullName>
    </recommendedName>
</protein>
<sequence length="495" mass="56687">MSITDNIINTALLGTANRELTEGELPEDLSDTLLKVKESAADGEEVFYKTAAVLFAYYRSGLEPLRLKEPVPVMEAEPETMPYAGKKAAALLGMLLGEKYSYMLLLWYKTAAKHGYLIPAEYLPGVLGRVFLPGSQTAKREKQFLPSLIGNRGRWLLPLMNYPPLQEEGNEDWETATHADRKLILSRVRKDNPAQGLELLRAEWKNESAQHRAELLACLEIGLSKSDEEFLESVRAGDRSSTVKDCALDLLRQIPDSNIVELYSRTLKQHLRYRRLLGWAVEPIAYSEELKKAGISELSSNKGESDSDYILRQMAENVPLSFWCELLECDAETAAQRLRKSPPFSKYICLENAIFNFHDRQWAYYWLKGERVLQSPELTSLVPLLPVGQREELNLEGKVQQNFYVTQWLDDTDKEWGVKFSRGVLRILYSMTYCYYDRPTCEQLALRIPASLLGYIGELGATKENSNSHWEFTVRMQQLLQIKKDIEESLIDFRF</sequence>
<evidence type="ECO:0000313" key="1">
    <source>
        <dbReference type="EMBL" id="MBC5620918.1"/>
    </source>
</evidence>
<dbReference type="Proteomes" id="UP000646484">
    <property type="component" value="Unassembled WGS sequence"/>
</dbReference>